<evidence type="ECO:0000256" key="2">
    <source>
        <dbReference type="RuleBase" id="RU362119"/>
    </source>
</evidence>
<proteinExistence type="inferred from homology"/>
<comment type="caution">
    <text evidence="5">The sequence shown here is derived from an EMBL/GenBank/DDBJ whole genome shotgun (WGS) entry which is preliminary data.</text>
</comment>
<dbReference type="GO" id="GO:0008768">
    <property type="term" value="F:UDP-sugar diphosphatase activity"/>
    <property type="evidence" value="ECO:0007669"/>
    <property type="project" value="TreeGrafter"/>
</dbReference>
<dbReference type="InterPro" id="IPR036907">
    <property type="entry name" value="5'-Nucleotdase_C_sf"/>
</dbReference>
<dbReference type="InterPro" id="IPR006179">
    <property type="entry name" value="5_nucleotidase/apyrase"/>
</dbReference>
<organism evidence="5 6">
    <name type="scientific">Metabacillus idriensis</name>
    <dbReference type="NCBI Taxonomy" id="324768"/>
    <lineage>
        <taxon>Bacteria</taxon>
        <taxon>Bacillati</taxon>
        <taxon>Bacillota</taxon>
        <taxon>Bacilli</taxon>
        <taxon>Bacillales</taxon>
        <taxon>Bacillaceae</taxon>
        <taxon>Metabacillus</taxon>
    </lineage>
</organism>
<name>A0A6I2MC34_9BACI</name>
<dbReference type="Gene3D" id="3.90.780.10">
    <property type="entry name" value="5'-Nucleotidase, C-terminal domain"/>
    <property type="match status" value="1"/>
</dbReference>
<dbReference type="InterPro" id="IPR004843">
    <property type="entry name" value="Calcineurin-like_PHP"/>
</dbReference>
<dbReference type="SUPFAM" id="SSF56300">
    <property type="entry name" value="Metallo-dependent phosphatases"/>
    <property type="match status" value="1"/>
</dbReference>
<reference evidence="5 6" key="1">
    <citation type="submission" date="2019-11" db="EMBL/GenBank/DDBJ databases">
        <title>Bacillus idriensis genome.</title>
        <authorList>
            <person name="Konopka E.N."/>
            <person name="Newman J.D."/>
        </authorList>
    </citation>
    <scope>NUCLEOTIDE SEQUENCE [LARGE SCALE GENOMIC DNA]</scope>
    <source>
        <strain evidence="5 6">DSM 19097</strain>
    </source>
</reference>
<evidence type="ECO:0000259" key="4">
    <source>
        <dbReference type="Pfam" id="PF02872"/>
    </source>
</evidence>
<keyword evidence="2" id="KW-0378">Hydrolase</keyword>
<dbReference type="PIRSF" id="PIRSF036361">
    <property type="entry name" value="YunD"/>
    <property type="match status" value="1"/>
</dbReference>
<dbReference type="Proteomes" id="UP000441585">
    <property type="component" value="Unassembled WGS sequence"/>
</dbReference>
<dbReference type="Pfam" id="PF00149">
    <property type="entry name" value="Metallophos"/>
    <property type="match status" value="1"/>
</dbReference>
<accession>A0A6I2MC34</accession>
<comment type="similarity">
    <text evidence="2">Belongs to the 5'-nucleotidase family.</text>
</comment>
<dbReference type="PANTHER" id="PTHR11575">
    <property type="entry name" value="5'-NUCLEOTIDASE-RELATED"/>
    <property type="match status" value="1"/>
</dbReference>
<dbReference type="GO" id="GO:0008253">
    <property type="term" value="F:5'-nucleotidase activity"/>
    <property type="evidence" value="ECO:0007669"/>
    <property type="project" value="TreeGrafter"/>
</dbReference>
<dbReference type="GO" id="GO:0009166">
    <property type="term" value="P:nucleotide catabolic process"/>
    <property type="evidence" value="ECO:0007669"/>
    <property type="project" value="InterPro"/>
</dbReference>
<dbReference type="SUPFAM" id="SSF55816">
    <property type="entry name" value="5'-nucleotidase (syn. UDP-sugar hydrolase), C-terminal domain"/>
    <property type="match status" value="1"/>
</dbReference>
<dbReference type="RefSeq" id="WP_070874701.1">
    <property type="nucleotide sequence ID" value="NZ_CAJGAA010000002.1"/>
</dbReference>
<gene>
    <name evidence="5" type="ORF">GJU41_11445</name>
</gene>
<evidence type="ECO:0000259" key="3">
    <source>
        <dbReference type="Pfam" id="PF00149"/>
    </source>
</evidence>
<dbReference type="GO" id="GO:0030288">
    <property type="term" value="C:outer membrane-bounded periplasmic space"/>
    <property type="evidence" value="ECO:0007669"/>
    <property type="project" value="TreeGrafter"/>
</dbReference>
<dbReference type="GO" id="GO:0000166">
    <property type="term" value="F:nucleotide binding"/>
    <property type="evidence" value="ECO:0007669"/>
    <property type="project" value="UniProtKB-KW"/>
</dbReference>
<sequence length="467" mass="52389">MAETIHLYHTNDLHSYFENWPKVAHYLNRMKKEHAVNGEDMILVDVGDHIDRVHPITEATQGKANVELLNALNYDAVIIGNNEGITLPHAALDTLYTHARFPVILSNLYTELGERPSWVKPYEIMTLSDGTKAVLLGVSVFYEKFYHLLGWKIKDPFQSLKETIEMVKGEADILILLSHLGINDDEIVAKEFPEIDVILGAHTHHIFENGKLLHGALLTGAGKNCELVGHISLTVDKSRNLIAKEAEVINILSEPDCEETKQFLINEAIKSDEILSETVAVLEKDLSLDWFGESEFPDILASALKEWCNGEVSMVNAGMLLEPLKKGPITKKSLHRICPHPINPCTVYLKGDVLKEVILEARTERMEQLKLKGLGFRGHVMGRMVFDGIEVLTEPLEDGLHHVKEILVSGAPIQPERIYAVATVDMFTLGVLYPSIGHAEKKTYYMPEMLRDLLAWKLKQGQSSKNA</sequence>
<evidence type="ECO:0000256" key="1">
    <source>
        <dbReference type="ARBA" id="ARBA00022729"/>
    </source>
</evidence>
<dbReference type="InterPro" id="IPR029052">
    <property type="entry name" value="Metallo-depent_PP-like"/>
</dbReference>
<dbReference type="AlphaFoldDB" id="A0A6I2MC34"/>
<feature type="domain" description="5'-Nucleotidase C-terminal" evidence="4">
    <location>
        <begin position="285"/>
        <end position="426"/>
    </location>
</feature>
<dbReference type="PRINTS" id="PR01607">
    <property type="entry name" value="APYRASEFAMLY"/>
</dbReference>
<feature type="domain" description="Calcineurin-like phosphoesterase" evidence="3">
    <location>
        <begin position="6"/>
        <end position="205"/>
    </location>
</feature>
<dbReference type="CDD" id="cd00845">
    <property type="entry name" value="MPP_UshA_N_like"/>
    <property type="match status" value="1"/>
</dbReference>
<evidence type="ECO:0000313" key="5">
    <source>
        <dbReference type="EMBL" id="MRX54586.1"/>
    </source>
</evidence>
<evidence type="ECO:0000313" key="6">
    <source>
        <dbReference type="Proteomes" id="UP000441585"/>
    </source>
</evidence>
<keyword evidence="2" id="KW-0547">Nucleotide-binding</keyword>
<dbReference type="Pfam" id="PF02872">
    <property type="entry name" value="5_nucleotid_C"/>
    <property type="match status" value="1"/>
</dbReference>
<dbReference type="PANTHER" id="PTHR11575:SF23">
    <property type="entry name" value="5-NUCLEOTIDASE FAMILY PROTEIN"/>
    <property type="match status" value="1"/>
</dbReference>
<dbReference type="EMBL" id="WKKF01000002">
    <property type="protein sequence ID" value="MRX54586.1"/>
    <property type="molecule type" value="Genomic_DNA"/>
</dbReference>
<dbReference type="InterPro" id="IPR011240">
    <property type="entry name" value="Pesterase_YunD"/>
</dbReference>
<keyword evidence="6" id="KW-1185">Reference proteome</keyword>
<keyword evidence="1" id="KW-0732">Signal</keyword>
<dbReference type="Gene3D" id="3.60.21.10">
    <property type="match status" value="1"/>
</dbReference>
<protein>
    <submittedName>
        <fullName evidence="5">Bifunctional metallophosphatase/5'-nucleotidase</fullName>
    </submittedName>
</protein>
<dbReference type="InterPro" id="IPR008334">
    <property type="entry name" value="5'-Nucleotdase_C"/>
</dbReference>